<evidence type="ECO:0000256" key="2">
    <source>
        <dbReference type="ARBA" id="ARBA00023239"/>
    </source>
</evidence>
<comment type="similarity">
    <text evidence="4">Belongs to the type-I 3-dehydroquinase family.</text>
</comment>
<accession>A0A2N0BP94</accession>
<evidence type="ECO:0000256" key="3">
    <source>
        <dbReference type="ARBA" id="ARBA00023270"/>
    </source>
</evidence>
<evidence type="ECO:0000313" key="6">
    <source>
        <dbReference type="EMBL" id="PJZ94087.1"/>
    </source>
</evidence>
<dbReference type="GO" id="GO:0008652">
    <property type="term" value="P:amino acid biosynthetic process"/>
    <property type="evidence" value="ECO:0007669"/>
    <property type="project" value="UniProtKB-KW"/>
</dbReference>
<dbReference type="GO" id="GO:0009073">
    <property type="term" value="P:aromatic amino acid family biosynthetic process"/>
    <property type="evidence" value="ECO:0007669"/>
    <property type="project" value="UniProtKB-KW"/>
</dbReference>
<reference evidence="5" key="3">
    <citation type="submission" date="2023-10" db="EMBL/GenBank/DDBJ databases">
        <authorList>
            <person name="Picardeau M."/>
            <person name="Thibeaux R."/>
        </authorList>
    </citation>
    <scope>NUCLEOTIDE SEQUENCE</scope>
    <source>
        <strain evidence="5">ATI7-C-A5</strain>
    </source>
</reference>
<keyword evidence="4" id="KW-0028">Amino-acid biosynthesis</keyword>
<reference evidence="6" key="1">
    <citation type="submission" date="2017-07" db="EMBL/GenBank/DDBJ databases">
        <title>Leptospira spp. isolated from tropical soils.</title>
        <authorList>
            <person name="Thibeaux R."/>
            <person name="Iraola G."/>
            <person name="Ferres I."/>
            <person name="Bierque E."/>
            <person name="Girault D."/>
            <person name="Soupe-Gilbert M.-E."/>
            <person name="Picardeau M."/>
            <person name="Goarant C."/>
        </authorList>
    </citation>
    <scope>NUCLEOTIDE SEQUENCE [LARGE SCALE GENOMIC DNA]</scope>
    <source>
        <strain evidence="6">ATI7-C-A5</strain>
    </source>
</reference>
<reference evidence="5 7" key="2">
    <citation type="journal article" date="2018" name="Microb. Genom.">
        <title>Deciphering the unexplored Leptospira diversity from soils uncovers genomic evolution to virulence.</title>
        <authorList>
            <person name="Thibeaux R."/>
            <person name="Iraola G."/>
            <person name="Ferres I."/>
            <person name="Bierque E."/>
            <person name="Girault D."/>
            <person name="Soupe-Gilbert M.E."/>
            <person name="Picardeau M."/>
            <person name="Goarant C."/>
        </authorList>
    </citation>
    <scope>NUCLEOTIDE SEQUENCE [LARGE SCALE GENOMIC DNA]</scope>
    <source>
        <strain evidence="5 7">ATI7-C-A5</strain>
    </source>
</reference>
<comment type="pathway">
    <text evidence="4">Metabolic intermediate biosynthesis; chorismate biosynthesis; chorismate from D-erythrose 4-phosphate and phosphoenolpyruvate: step 3/7.</text>
</comment>
<dbReference type="PANTHER" id="PTHR43699:SF1">
    <property type="entry name" value="3-DEHYDROQUINATE DEHYDRATASE"/>
    <property type="match status" value="1"/>
</dbReference>
<dbReference type="OrthoDB" id="335886at2"/>
<feature type="binding site" evidence="4">
    <location>
        <position position="201"/>
    </location>
    <ligand>
        <name>3-dehydroquinate</name>
        <dbReference type="ChEBI" id="CHEBI:32364"/>
    </ligand>
</feature>
<comment type="caution">
    <text evidence="4">Lacks conserved residue(s) required for the propagation of feature annotation.</text>
</comment>
<comment type="catalytic activity">
    <reaction evidence="1 4">
        <text>3-dehydroquinate = 3-dehydroshikimate + H2O</text>
        <dbReference type="Rhea" id="RHEA:21096"/>
        <dbReference type="ChEBI" id="CHEBI:15377"/>
        <dbReference type="ChEBI" id="CHEBI:16630"/>
        <dbReference type="ChEBI" id="CHEBI:32364"/>
        <dbReference type="EC" id="4.2.1.10"/>
    </reaction>
</comment>
<dbReference type="CDD" id="cd00502">
    <property type="entry name" value="DHQase_I"/>
    <property type="match status" value="1"/>
</dbReference>
<comment type="function">
    <text evidence="4">Involved in the third step of the chorismate pathway, which leads to the biosynthesis of aromatic amino acids. Catalyzes the cis-dehydration of 3-dehydroquinate (DHQ) and introduces the first double bond of the aromatic ring to yield 3-dehydroshikimate.</text>
</comment>
<dbReference type="EMBL" id="NPEF01000029">
    <property type="protein sequence ID" value="PJZ94087.1"/>
    <property type="molecule type" value="Genomic_DNA"/>
</dbReference>
<dbReference type="HAMAP" id="MF_00214">
    <property type="entry name" value="AroD"/>
    <property type="match status" value="1"/>
</dbReference>
<feature type="binding site" evidence="4">
    <location>
        <position position="224"/>
    </location>
    <ligand>
        <name>3-dehydroquinate</name>
        <dbReference type="ChEBI" id="CHEBI:32364"/>
    </ligand>
</feature>
<gene>
    <name evidence="4" type="primary">aroD</name>
    <name evidence="5" type="ORF">CH379_000180</name>
    <name evidence="6" type="ORF">CH379_04530</name>
</gene>
<feature type="active site" description="Proton donor/acceptor" evidence="4">
    <location>
        <position position="120"/>
    </location>
</feature>
<feature type="binding site" evidence="4">
    <location>
        <begin position="31"/>
        <end position="33"/>
    </location>
    <ligand>
        <name>3-dehydroquinate</name>
        <dbReference type="ChEBI" id="CHEBI:32364"/>
    </ligand>
</feature>
<accession>A0A2N0BC18</accession>
<dbReference type="GO" id="GO:0003855">
    <property type="term" value="F:3-dehydroquinate dehydratase activity"/>
    <property type="evidence" value="ECO:0007669"/>
    <property type="project" value="UniProtKB-UniRule"/>
</dbReference>
<dbReference type="InterPro" id="IPR013785">
    <property type="entry name" value="Aldolase_TIM"/>
</dbReference>
<protein>
    <recommendedName>
        <fullName evidence="4">3-dehydroquinate dehydratase</fullName>
        <shortName evidence="4">3-dehydroquinase</shortName>
        <ecNumber evidence="4">4.2.1.10</ecNumber>
    </recommendedName>
    <alternativeName>
        <fullName evidence="4">Type I DHQase</fullName>
    </alternativeName>
    <alternativeName>
        <fullName evidence="4">Type I dehydroquinase</fullName>
        <shortName evidence="4">DHQ1</shortName>
    </alternativeName>
</protein>
<proteinExistence type="inferred from homology"/>
<dbReference type="Gene3D" id="3.20.20.70">
    <property type="entry name" value="Aldolase class I"/>
    <property type="match status" value="1"/>
</dbReference>
<dbReference type="SUPFAM" id="SSF51569">
    <property type="entry name" value="Aldolase"/>
    <property type="match status" value="1"/>
</dbReference>
<comment type="caution">
    <text evidence="6">The sequence shown here is derived from an EMBL/GenBank/DDBJ whole genome shotgun (WGS) entry which is preliminary data.</text>
</comment>
<keyword evidence="3 4" id="KW-0704">Schiff base</keyword>
<feature type="binding site" evidence="4">
    <location>
        <position position="62"/>
    </location>
    <ligand>
        <name>3-dehydroquinate</name>
        <dbReference type="ChEBI" id="CHEBI:32364"/>
    </ligand>
</feature>
<dbReference type="InterPro" id="IPR001381">
    <property type="entry name" value="DHquinase_I"/>
</dbReference>
<evidence type="ECO:0000313" key="7">
    <source>
        <dbReference type="Proteomes" id="UP000232122"/>
    </source>
</evidence>
<keyword evidence="4" id="KW-0057">Aromatic amino acid biosynthesis</keyword>
<name>A0A2N0BC18_9LEPT</name>
<dbReference type="RefSeq" id="WP_100745870.1">
    <property type="nucleotide sequence ID" value="NZ_NPEF02000001.1"/>
</dbReference>
<dbReference type="GO" id="GO:0046279">
    <property type="term" value="P:3,4-dihydroxybenzoate biosynthetic process"/>
    <property type="evidence" value="ECO:0007669"/>
    <property type="project" value="TreeGrafter"/>
</dbReference>
<dbReference type="InterPro" id="IPR050146">
    <property type="entry name" value="Type-I_3-dehydroquinase"/>
</dbReference>
<keyword evidence="2 4" id="KW-0456">Lyase</keyword>
<dbReference type="Pfam" id="PF01487">
    <property type="entry name" value="DHquinase_I"/>
    <property type="match status" value="1"/>
</dbReference>
<sequence length="239" mass="27281">MSRSEDLEVVLTVSEEEFFSLNELPRCDRIEIRLDLFSPSAIRTNLTEQIERLDARCIFTYRQSGDTDQIAASSEKDIDFNTLVETIDPKKHYLDLELNRSNDLLESFAERGFGLVRSVHKFDGILNRTEIENWIANDPFVDGRKKYFGTLPLVYKFAVFPGTVSEMTDFLSSIGQVANKFKKSNILLAGICMGPMGVVSRIFPERFGSYFTYCCLTEPKAPGQVDLESWIRLRDTSVD</sequence>
<dbReference type="PANTHER" id="PTHR43699">
    <property type="entry name" value="3-DEHYDROQUINATE DEHYDRATASE"/>
    <property type="match status" value="1"/>
</dbReference>
<comment type="subunit">
    <text evidence="4">Homodimer.</text>
</comment>
<organism evidence="6">
    <name type="scientific">Leptospira ellisii</name>
    <dbReference type="NCBI Taxonomy" id="2023197"/>
    <lineage>
        <taxon>Bacteria</taxon>
        <taxon>Pseudomonadati</taxon>
        <taxon>Spirochaetota</taxon>
        <taxon>Spirochaetia</taxon>
        <taxon>Leptospirales</taxon>
        <taxon>Leptospiraceae</taxon>
        <taxon>Leptospira</taxon>
    </lineage>
</organism>
<keyword evidence="7" id="KW-1185">Reference proteome</keyword>
<dbReference type="EC" id="4.2.1.10" evidence="4"/>
<feature type="active site" description="Schiff-base intermediate with substrate" evidence="4">
    <location>
        <position position="156"/>
    </location>
</feature>
<evidence type="ECO:0000256" key="4">
    <source>
        <dbReference type="HAMAP-Rule" id="MF_00214"/>
    </source>
</evidence>
<evidence type="ECO:0000313" key="5">
    <source>
        <dbReference type="EMBL" id="MDV6234051.1"/>
    </source>
</evidence>
<dbReference type="GO" id="GO:0009423">
    <property type="term" value="P:chorismate biosynthetic process"/>
    <property type="evidence" value="ECO:0007669"/>
    <property type="project" value="UniProtKB-UniRule"/>
</dbReference>
<dbReference type="EMBL" id="NPEF02000001">
    <property type="protein sequence ID" value="MDV6234051.1"/>
    <property type="molecule type" value="Genomic_DNA"/>
</dbReference>
<evidence type="ECO:0000256" key="1">
    <source>
        <dbReference type="ARBA" id="ARBA00001864"/>
    </source>
</evidence>
<dbReference type="AlphaFoldDB" id="A0A2N0BC18"/>
<dbReference type="Proteomes" id="UP000232122">
    <property type="component" value="Unassembled WGS sequence"/>
</dbReference>
<dbReference type="UniPathway" id="UPA00053">
    <property type="reaction ID" value="UER00086"/>
</dbReference>